<keyword evidence="5" id="KW-0732">Signal</keyword>
<dbReference type="PROSITE" id="PS50297">
    <property type="entry name" value="ANK_REP_REGION"/>
    <property type="match status" value="2"/>
</dbReference>
<keyword evidence="7" id="KW-1185">Reference proteome</keyword>
<evidence type="ECO:0000256" key="3">
    <source>
        <dbReference type="PROSITE-ProRule" id="PRU00023"/>
    </source>
</evidence>
<dbReference type="SMART" id="SM00248">
    <property type="entry name" value="ANK"/>
    <property type="match status" value="6"/>
</dbReference>
<evidence type="ECO:0000313" key="6">
    <source>
        <dbReference type="EMBL" id="TFA99971.1"/>
    </source>
</evidence>
<dbReference type="GeneID" id="300579805"/>
<feature type="chain" id="PRO_5046721028" evidence="5">
    <location>
        <begin position="24"/>
        <end position="1888"/>
    </location>
</feature>
<dbReference type="PANTHER" id="PTHR24198">
    <property type="entry name" value="ANKYRIN REPEAT AND PROTEIN KINASE DOMAIN-CONTAINING PROTEIN"/>
    <property type="match status" value="1"/>
</dbReference>
<name>A0ABY2GXF0_9HYPO</name>
<accession>A0ABY2GXF0</accession>
<dbReference type="Gene3D" id="1.20.5.340">
    <property type="match status" value="3"/>
</dbReference>
<feature type="transmembrane region" description="Helical" evidence="4">
    <location>
        <begin position="215"/>
        <end position="238"/>
    </location>
</feature>
<dbReference type="Gene3D" id="1.25.40.20">
    <property type="entry name" value="Ankyrin repeat-containing domain"/>
    <property type="match status" value="2"/>
</dbReference>
<keyword evidence="2 3" id="KW-0040">ANK repeat</keyword>
<keyword evidence="6" id="KW-0418">Kinase</keyword>
<feature type="repeat" description="ANK" evidence="3">
    <location>
        <begin position="974"/>
        <end position="1006"/>
    </location>
</feature>
<evidence type="ECO:0000256" key="5">
    <source>
        <dbReference type="SAM" id="SignalP"/>
    </source>
</evidence>
<dbReference type="InterPro" id="IPR055530">
    <property type="entry name" value="DUF7104"/>
</dbReference>
<dbReference type="SUPFAM" id="SSF48403">
    <property type="entry name" value="Ankyrin repeat"/>
    <property type="match status" value="1"/>
</dbReference>
<dbReference type="Pfam" id="PF12796">
    <property type="entry name" value="Ank_2"/>
    <property type="match status" value="2"/>
</dbReference>
<evidence type="ECO:0000256" key="4">
    <source>
        <dbReference type="SAM" id="Phobius"/>
    </source>
</evidence>
<dbReference type="EMBL" id="PPTA01000012">
    <property type="protein sequence ID" value="TFA99971.1"/>
    <property type="molecule type" value="Genomic_DNA"/>
</dbReference>
<reference evidence="6 7" key="1">
    <citation type="submission" date="2018-01" db="EMBL/GenBank/DDBJ databases">
        <title>Genome characterization of the sugarcane-associated fungus Trichoderma ghanense CCMA-1212 and their application in lignocelulose bioconversion.</title>
        <authorList>
            <person name="Steindorff A.S."/>
            <person name="Mendes T.D."/>
            <person name="Vilela E.S.D."/>
            <person name="Rodrigues D.S."/>
            <person name="Formighieri E.F."/>
            <person name="Melo I.S."/>
            <person name="Favaro L.C.L."/>
        </authorList>
    </citation>
    <scope>NUCLEOTIDE SEQUENCE [LARGE SCALE GENOMIC DNA]</scope>
    <source>
        <strain evidence="6 7">CCMA-1212</strain>
    </source>
</reference>
<dbReference type="RefSeq" id="XP_073556173.1">
    <property type="nucleotide sequence ID" value="XM_073705355.1"/>
</dbReference>
<dbReference type="PANTHER" id="PTHR24198:SF165">
    <property type="entry name" value="ANKYRIN REPEAT-CONTAINING PROTEIN-RELATED"/>
    <property type="match status" value="1"/>
</dbReference>
<organism evidence="6 7">
    <name type="scientific">Trichoderma ghanense</name>
    <dbReference type="NCBI Taxonomy" id="65468"/>
    <lineage>
        <taxon>Eukaryota</taxon>
        <taxon>Fungi</taxon>
        <taxon>Dikarya</taxon>
        <taxon>Ascomycota</taxon>
        <taxon>Pezizomycotina</taxon>
        <taxon>Sordariomycetes</taxon>
        <taxon>Hypocreomycetidae</taxon>
        <taxon>Hypocreales</taxon>
        <taxon>Hypocreaceae</taxon>
        <taxon>Trichoderma</taxon>
    </lineage>
</organism>
<gene>
    <name evidence="6" type="ORF">CCMA1212_008211</name>
</gene>
<dbReference type="GO" id="GO:0016301">
    <property type="term" value="F:kinase activity"/>
    <property type="evidence" value="ECO:0007669"/>
    <property type="project" value="UniProtKB-KW"/>
</dbReference>
<evidence type="ECO:0000256" key="2">
    <source>
        <dbReference type="ARBA" id="ARBA00023043"/>
    </source>
</evidence>
<proteinExistence type="predicted"/>
<keyword evidence="6" id="KW-0808">Transferase</keyword>
<sequence>MMETNKIYLHFLLVACLATPATASWWDDFTNNLATDLTPLIALFGEQATKQFLSESTTILDNFIFAMAPLGILTGVVSAIRVCGSPSLRAFIGRAQEGGGIAEAELCSSTSRDVCELYHNGAIVRVFGRPKILEIVYDPVLEANELGHKHEFGINISREYFQKTILNDERWHERGFDDSDDEAKNRLSSANSSSVDFAPNPNLSLNIGIVKRSSWVYSVAAIFGFVAQSSVVLLGAVVNYKLDWTKNDRPIDPWAFPFVFTGTVCVSLGMFLCATLVNDSTKERVFERKDDLSAQNASPSPILYVVQPGNQVVGDQTFDPFLFSRSTNSYMTSWKAPSSSDSNSGPQTLVMSRKNMLVFQKLKRPSDEVSVLIAAFITTVGFVLQFVGLRAMHSVVSLLQLAVTIMMSIVRALLRTQRLSMEANVLRDRPDEVSSHELDWLALQIGKGAHEPRCSWSVVAKTPSRVPPQGSATSDNKAWEYRSRLAKLTGQPANYSSKLSNVWDNGLVSGRLQAQQLRKAIEDSMPIFIAHAEAKYDIKSRDTIPWSLNIATGTFGTMSHHPPNHQAINIPLRKQDSLWTVDQNLLEAIIGLWSWSIMSDPRTEGESFGFKTSSASDIPVYRAIAAGTETETKQTWREIQFWMGRQPNLTLTAFTKGTCPAYNQGTDATTIWHHYKPIIVAGDEPSTPVPLFGKSHPYQRLFGWHGIDALKGPSVGAVKVNSKHIPTLCSQDIYQSFLSTVAASFDLDSEATTVTREKDTMRLEHQLVTKLMESFEASGLGSKQDACLIIVPALQNTSALPRAVKAVPAAYRIADGLRKGDDLREAEGVLQWAWGVISESGEPQDSAMIELGELYRCALFSDDWQAFGNRGISWMDSQRNFLTSHSTKEVVDRYVSLVKRPRANRTGQHVFDAIMARERGEALWSISQLEKGDDFPIDERSGRTVLSFLSQEGWFELVRTVLQIGSVVDSVDSNGRTPLSYAAERGQLSVVAILMEANALPITEDSSRRSPLSYAAGEGHVSVIEKLLSDPRVNIYSKDMQNRSPLHWAAINGHHDAIKCLVNQGGQVDLMDNNHHTPLYAALSNNRREKVGRRQTADLLLQLKSKTELMIQGKEALEWALENGDFTCAEFLLEHREAEQSMGITVTVEVGDVAWRHMDLSTSNSQTGLKTRFFDHENNEKEVTKEDVILVAAKGCRMAIHYVSNGSQQREIICETGYKIISTLLDCVQEAPRIEKLLEAAASNERDAEAITSTLLDHWQIHKHIPIQLTSKLVEGLQIRRNGEQVLRVLLQQPHENIHVTETAVRVIIRHFGVEVMALLLRQLGGQFEVTEDVIEYIHINRRANDIMMLLLNQPRANTPITEAAACLIVKYFDTNIAALLLSRYGENVMVPEDVVSAAAANRIAGRGVMALLLDQRGTQFQITDRTLEAATANPNGRDIIELLLEQRGAEVQVTEYIIKLALSNLEGREDITKLLFDRRGDQVHITEETLQFALQKDAEKDVIELLLDCPGKRFHVTEETMQLALSYGATKDVIELLLDRLGDKLQITEEFFERAKLDWAEAQLIELLLDRLGDQFQITEGIIQLAAAGRRGPAIVELLLDRRGEQIRITEEVLRAAAGSEFFAHRVLQLLFNRRGEQIQITEEVLKAAAGNHDDGYQVMKLLLDRRGEQSQITEEVLKAAAGNHRDGYQVMKLLLDRRGKQIQITEEVLKAAAGNDWNAYQIIELFLDLEGEQIQITEEVLKAAAGSHSRVMELLLDRVEEQVQITEEVLKAAAGGYYLVMNLLLDRRRHQVQITEEVVTAAAGNGYGARGMLELLLDECEDQVYITDTVVKAIVDNEGVDNREELIQLLLDRRREGFQATEKMAEVIPAEWTDIRQRIRDMLEHQ</sequence>
<dbReference type="Proteomes" id="UP001642720">
    <property type="component" value="Unassembled WGS sequence"/>
</dbReference>
<keyword evidence="1" id="KW-0677">Repeat</keyword>
<feature type="signal peptide" evidence="5">
    <location>
        <begin position="1"/>
        <end position="23"/>
    </location>
</feature>
<dbReference type="PROSITE" id="PS50088">
    <property type="entry name" value="ANK_REPEAT"/>
    <property type="match status" value="2"/>
</dbReference>
<evidence type="ECO:0000313" key="7">
    <source>
        <dbReference type="Proteomes" id="UP001642720"/>
    </source>
</evidence>
<feature type="transmembrane region" description="Helical" evidence="4">
    <location>
        <begin position="63"/>
        <end position="84"/>
    </location>
</feature>
<dbReference type="InterPro" id="IPR002110">
    <property type="entry name" value="Ankyrin_rpt"/>
</dbReference>
<feature type="transmembrane region" description="Helical" evidence="4">
    <location>
        <begin position="369"/>
        <end position="389"/>
    </location>
</feature>
<feature type="repeat" description="ANK" evidence="3">
    <location>
        <begin position="1041"/>
        <end position="1073"/>
    </location>
</feature>
<keyword evidence="4" id="KW-1133">Transmembrane helix</keyword>
<comment type="caution">
    <text evidence="6">The sequence shown here is derived from an EMBL/GenBank/DDBJ whole genome shotgun (WGS) entry which is preliminary data.</text>
</comment>
<keyword evidence="4" id="KW-0812">Transmembrane</keyword>
<keyword evidence="6" id="KW-0675">Receptor</keyword>
<keyword evidence="4" id="KW-0472">Membrane</keyword>
<feature type="transmembrane region" description="Helical" evidence="4">
    <location>
        <begin position="258"/>
        <end position="278"/>
    </location>
</feature>
<dbReference type="Pfam" id="PF23397">
    <property type="entry name" value="DUF7104"/>
    <property type="match status" value="14"/>
</dbReference>
<evidence type="ECO:0000256" key="1">
    <source>
        <dbReference type="ARBA" id="ARBA00022737"/>
    </source>
</evidence>
<protein>
    <submittedName>
        <fullName evidence="6">Receptor-interacting serine/threonine-protein kinase 4</fullName>
    </submittedName>
</protein>
<dbReference type="InterPro" id="IPR036770">
    <property type="entry name" value="Ankyrin_rpt-contain_sf"/>
</dbReference>